<dbReference type="Proteomes" id="UP000198341">
    <property type="component" value="Chromosome 5"/>
</dbReference>
<proteinExistence type="inferred from homology"/>
<dbReference type="eggNOG" id="KOG4201">
    <property type="taxonomic scope" value="Eukaryota"/>
</dbReference>
<reference evidence="10 11" key="1">
    <citation type="submission" date="2011-10" db="EMBL/GenBank/DDBJ databases">
        <authorList>
            <person name="Genoscope - CEA"/>
        </authorList>
    </citation>
    <scope>NUCLEOTIDE SEQUENCE [LARGE SCALE GENOMIC DNA]</scope>
    <source>
        <strain evidence="10 11">RCC 1105</strain>
    </source>
</reference>
<evidence type="ECO:0000256" key="1">
    <source>
        <dbReference type="ARBA" id="ARBA00001633"/>
    </source>
</evidence>
<dbReference type="HAMAP" id="MF_00134_B">
    <property type="entry name" value="IGPS_B"/>
    <property type="match status" value="1"/>
</dbReference>
<evidence type="ECO:0000256" key="8">
    <source>
        <dbReference type="ARBA" id="ARBA00023239"/>
    </source>
</evidence>
<dbReference type="PROSITE" id="PS00614">
    <property type="entry name" value="IGPS"/>
    <property type="match status" value="1"/>
</dbReference>
<feature type="domain" description="Indole-3-glycerol phosphate synthase" evidence="9">
    <location>
        <begin position="129"/>
        <end position="394"/>
    </location>
</feature>
<sequence length="399" mass="44031">MSLFFLSSFKKPQNFILLHTSHATHLSILVVMFAASHQNQHVFNTVRTTSKTTSTIRGGGRRPPTMKIKAAGGAAVMDDTGEVTIRRRPPAGHKEHLGMGSERFAFKMEAVTPEGERIDNEENKPRNILEEIVWYKDYELTLMKEKMPLSLVRGQVKLAPPVLDFKQAIIDQMEKTGQPGLIAEVKKASPSKGVIQPNFDPVKIAKAYEEGGAACLSVLTDEKFFQGGFENLKLIKEAGVTCPLLCKEFIVDAYQIYLARARGADAILLITAVLDNQDLKYFTKIAHSVGMKVLLEVHTYGEMKRVLSGDFEIDLLGINNRDLGTFKVDLNVTVELMATELGKEVKERNIVMVGESGIFTIDDVNVVQNAGCGAILVGESLVKQDTPDVGIKKLFGRPL</sequence>
<protein>
    <recommendedName>
        <fullName evidence="3">indole-3-glycerol-phosphate synthase</fullName>
        <ecNumber evidence="3">4.1.1.48</ecNumber>
    </recommendedName>
</protein>
<dbReference type="InterPro" id="IPR045186">
    <property type="entry name" value="Indole-3-glycerol_P_synth"/>
</dbReference>
<dbReference type="OrthoDB" id="524799at2759"/>
<keyword evidence="6" id="KW-0822">Tryptophan biosynthesis</keyword>
<dbReference type="KEGG" id="bpg:Bathy05g04570"/>
<dbReference type="RefSeq" id="XP_007513232.1">
    <property type="nucleotide sequence ID" value="XM_007513170.1"/>
</dbReference>
<dbReference type="InterPro" id="IPR011060">
    <property type="entry name" value="RibuloseP-bd_barrel"/>
</dbReference>
<dbReference type="EMBL" id="FO082274">
    <property type="protein sequence ID" value="CCO16790.1"/>
    <property type="molecule type" value="Genomic_DNA"/>
</dbReference>
<comment type="pathway">
    <text evidence="2">Amino-acid biosynthesis; L-tryptophan biosynthesis; L-tryptophan from chorismate: step 4/5.</text>
</comment>
<dbReference type="STRING" id="41875.K8EWE8"/>
<dbReference type="Pfam" id="PF00218">
    <property type="entry name" value="IGPS"/>
    <property type="match status" value="1"/>
</dbReference>
<dbReference type="GO" id="GO:0004640">
    <property type="term" value="F:phosphoribosylanthranilate isomerase activity"/>
    <property type="evidence" value="ECO:0007669"/>
    <property type="project" value="TreeGrafter"/>
</dbReference>
<dbReference type="PANTHER" id="PTHR22854">
    <property type="entry name" value="TRYPTOPHAN BIOSYNTHESIS PROTEIN"/>
    <property type="match status" value="1"/>
</dbReference>
<comment type="catalytic activity">
    <reaction evidence="1">
        <text>1-(2-carboxyphenylamino)-1-deoxy-D-ribulose 5-phosphate + H(+) = (1S,2R)-1-C-(indol-3-yl)glycerol 3-phosphate + CO2 + H2O</text>
        <dbReference type="Rhea" id="RHEA:23476"/>
        <dbReference type="ChEBI" id="CHEBI:15377"/>
        <dbReference type="ChEBI" id="CHEBI:15378"/>
        <dbReference type="ChEBI" id="CHEBI:16526"/>
        <dbReference type="ChEBI" id="CHEBI:58613"/>
        <dbReference type="ChEBI" id="CHEBI:58866"/>
        <dbReference type="EC" id="4.1.1.48"/>
    </reaction>
</comment>
<keyword evidence="5" id="KW-0210">Decarboxylase</keyword>
<evidence type="ECO:0000313" key="11">
    <source>
        <dbReference type="Proteomes" id="UP000198341"/>
    </source>
</evidence>
<organism evidence="10 11">
    <name type="scientific">Bathycoccus prasinos</name>
    <dbReference type="NCBI Taxonomy" id="41875"/>
    <lineage>
        <taxon>Eukaryota</taxon>
        <taxon>Viridiplantae</taxon>
        <taxon>Chlorophyta</taxon>
        <taxon>Mamiellophyceae</taxon>
        <taxon>Mamiellales</taxon>
        <taxon>Bathycoccaceae</taxon>
        <taxon>Bathycoccus</taxon>
    </lineage>
</organism>
<dbReference type="AlphaFoldDB" id="K8EWE8"/>
<evidence type="ECO:0000256" key="7">
    <source>
        <dbReference type="ARBA" id="ARBA00023141"/>
    </source>
</evidence>
<gene>
    <name evidence="10" type="ORF">Bathy05g04570</name>
</gene>
<dbReference type="GeneID" id="19015960"/>
<dbReference type="InterPro" id="IPR013785">
    <property type="entry name" value="Aldolase_TIM"/>
</dbReference>
<keyword evidence="8" id="KW-0456">Lyase</keyword>
<evidence type="ECO:0000256" key="3">
    <source>
        <dbReference type="ARBA" id="ARBA00012362"/>
    </source>
</evidence>
<dbReference type="SUPFAM" id="SSF51366">
    <property type="entry name" value="Ribulose-phoshate binding barrel"/>
    <property type="match status" value="1"/>
</dbReference>
<dbReference type="PANTHER" id="PTHR22854:SF2">
    <property type="entry name" value="INDOLE-3-GLYCEROL-PHOSPHATE SYNTHASE"/>
    <property type="match status" value="1"/>
</dbReference>
<evidence type="ECO:0000256" key="6">
    <source>
        <dbReference type="ARBA" id="ARBA00022822"/>
    </source>
</evidence>
<keyword evidence="7" id="KW-0057">Aromatic amino acid biosynthesis</keyword>
<dbReference type="Gene3D" id="3.20.20.70">
    <property type="entry name" value="Aldolase class I"/>
    <property type="match status" value="1"/>
</dbReference>
<dbReference type="GO" id="GO:0004425">
    <property type="term" value="F:indole-3-glycerol-phosphate synthase activity"/>
    <property type="evidence" value="ECO:0007669"/>
    <property type="project" value="UniProtKB-EC"/>
</dbReference>
<dbReference type="FunFam" id="3.20.20.70:FF:000024">
    <property type="entry name" value="Indole-3-glycerol phosphate synthase"/>
    <property type="match status" value="1"/>
</dbReference>
<dbReference type="EC" id="4.1.1.48" evidence="3"/>
<name>K8EWE8_9CHLO</name>
<keyword evidence="4" id="KW-0028">Amino-acid biosynthesis</keyword>
<evidence type="ECO:0000259" key="9">
    <source>
        <dbReference type="Pfam" id="PF00218"/>
    </source>
</evidence>
<evidence type="ECO:0000256" key="5">
    <source>
        <dbReference type="ARBA" id="ARBA00022793"/>
    </source>
</evidence>
<evidence type="ECO:0000256" key="2">
    <source>
        <dbReference type="ARBA" id="ARBA00004696"/>
    </source>
</evidence>
<dbReference type="CDD" id="cd00331">
    <property type="entry name" value="IGPS"/>
    <property type="match status" value="1"/>
</dbReference>
<dbReference type="InterPro" id="IPR001468">
    <property type="entry name" value="Indole-3-GlycerolPSynthase_CS"/>
</dbReference>
<dbReference type="UniPathway" id="UPA00035">
    <property type="reaction ID" value="UER00043"/>
</dbReference>
<dbReference type="GO" id="GO:0000162">
    <property type="term" value="P:L-tryptophan biosynthetic process"/>
    <property type="evidence" value="ECO:0007669"/>
    <property type="project" value="UniProtKB-UniPathway"/>
</dbReference>
<accession>K8EWE8</accession>
<evidence type="ECO:0000313" key="10">
    <source>
        <dbReference type="EMBL" id="CCO16790.1"/>
    </source>
</evidence>
<keyword evidence="11" id="KW-1185">Reference proteome</keyword>
<dbReference type="InterPro" id="IPR013798">
    <property type="entry name" value="Indole-3-glycerol_P_synth_dom"/>
</dbReference>
<dbReference type="NCBIfam" id="NF001377">
    <property type="entry name" value="PRK00278.2-4"/>
    <property type="match status" value="1"/>
</dbReference>
<evidence type="ECO:0000256" key="4">
    <source>
        <dbReference type="ARBA" id="ARBA00022605"/>
    </source>
</evidence>